<feature type="compositionally biased region" description="Low complexity" evidence="1">
    <location>
        <begin position="304"/>
        <end position="318"/>
    </location>
</feature>
<evidence type="ECO:0000256" key="1">
    <source>
        <dbReference type="SAM" id="MobiDB-lite"/>
    </source>
</evidence>
<dbReference type="Proteomes" id="UP001167160">
    <property type="component" value="Unassembled WGS sequence"/>
</dbReference>
<feature type="region of interest" description="Disordered" evidence="1">
    <location>
        <begin position="201"/>
        <end position="318"/>
    </location>
</feature>
<feature type="transmembrane region" description="Helical" evidence="2">
    <location>
        <begin position="315"/>
        <end position="335"/>
    </location>
</feature>
<evidence type="ECO:0000313" key="4">
    <source>
        <dbReference type="EMBL" id="MCM2575871.1"/>
    </source>
</evidence>
<keyword evidence="5" id="KW-1185">Reference proteome</keyword>
<feature type="compositionally biased region" description="Low complexity" evidence="1">
    <location>
        <begin position="25"/>
        <end position="51"/>
    </location>
</feature>
<keyword evidence="2" id="KW-1133">Transmembrane helix</keyword>
<organism evidence="4 5">
    <name type="scientific">Streptomyces meridianus</name>
    <dbReference type="NCBI Taxonomy" id="2938945"/>
    <lineage>
        <taxon>Bacteria</taxon>
        <taxon>Bacillati</taxon>
        <taxon>Actinomycetota</taxon>
        <taxon>Actinomycetes</taxon>
        <taxon>Kitasatosporales</taxon>
        <taxon>Streptomycetaceae</taxon>
        <taxon>Streptomyces</taxon>
    </lineage>
</organism>
<comment type="caution">
    <text evidence="4">The sequence shown here is derived from an EMBL/GenBank/DDBJ whole genome shotgun (WGS) entry which is preliminary data.</text>
</comment>
<feature type="signal peptide" evidence="3">
    <location>
        <begin position="1"/>
        <end position="25"/>
    </location>
</feature>
<feature type="chain" id="PRO_5045051924" evidence="3">
    <location>
        <begin position="26"/>
        <end position="343"/>
    </location>
</feature>
<evidence type="ECO:0000256" key="2">
    <source>
        <dbReference type="SAM" id="Phobius"/>
    </source>
</evidence>
<keyword evidence="2" id="KW-0812">Transmembrane</keyword>
<dbReference type="EMBL" id="JAMQGM010000001">
    <property type="protein sequence ID" value="MCM2575871.1"/>
    <property type="molecule type" value="Genomic_DNA"/>
</dbReference>
<accession>A0ABT0WZW4</accession>
<proteinExistence type="predicted"/>
<evidence type="ECO:0000256" key="3">
    <source>
        <dbReference type="SAM" id="SignalP"/>
    </source>
</evidence>
<evidence type="ECO:0000313" key="5">
    <source>
        <dbReference type="Proteomes" id="UP001167160"/>
    </source>
</evidence>
<feature type="region of interest" description="Disordered" evidence="1">
    <location>
        <begin position="25"/>
        <end position="74"/>
    </location>
</feature>
<reference evidence="4" key="1">
    <citation type="journal article" date="2023" name="Int. J. Syst. Evol. Microbiol.">
        <title>Streptomyces meridianus sp. nov. isolated from brackish water of the Tagus estuary in Alcochete, Portugal.</title>
        <authorList>
            <person name="Santos J.D.N."/>
            <person name="Klimek D."/>
            <person name="Calusinska M."/>
            <person name="Lobo Da Cunha A."/>
            <person name="Catita J."/>
            <person name="Goncalves H."/>
            <person name="Gonzalez I."/>
            <person name="Reyes F."/>
            <person name="Lage O.M."/>
        </authorList>
    </citation>
    <scope>NUCLEOTIDE SEQUENCE</scope>
    <source>
        <strain evidence="4">MTZ3.1</strain>
    </source>
</reference>
<sequence length="343" mass="35360">MRLRNALAASAVAVVTAAVIAPLGAQPGSAAPAPDPAPGDTAIAGPGADDPAGPPENQPPEPYCGDPESEDFPIETRVRPGAKDYEPGGGGHTWKLDLRNTTKAACRSIHPVAVLVDRERKLKPGQVRLEYAAPGRRGWHPVELERTEHDETVGVFDTADRQGFAVGRGRTLTLRVRMRFAPDAADNRVELKVAAVQRRDDDGDWVGRSNGYSFRIGTGGRAEPADEPSAGAATGDEPAPARTGTGPRTGASRSPGADPGASRTGEPQPPRTGGAAESRRPSDGTGPSKDGTADPAAPPRASRPPELAETGPNPATAAAGLSTAAALVGLGGLLVRRSRRLGR</sequence>
<feature type="compositionally biased region" description="Pro residues" evidence="1">
    <location>
        <begin position="52"/>
        <end position="62"/>
    </location>
</feature>
<protein>
    <submittedName>
        <fullName evidence="4">Peptidase</fullName>
    </submittedName>
</protein>
<keyword evidence="3" id="KW-0732">Signal</keyword>
<dbReference type="RefSeq" id="WP_251407668.1">
    <property type="nucleotide sequence ID" value="NZ_JAMQGM010000001.1"/>
</dbReference>
<gene>
    <name evidence="4" type="ORF">M1E25_00615</name>
</gene>
<keyword evidence="2" id="KW-0472">Membrane</keyword>
<name>A0ABT0WZW4_9ACTN</name>